<name>A0A923LL44_9FIRM</name>
<dbReference type="NCBIfam" id="TIGR00732">
    <property type="entry name" value="dprA"/>
    <property type="match status" value="1"/>
</dbReference>
<evidence type="ECO:0000313" key="5">
    <source>
        <dbReference type="Proteomes" id="UP000652477"/>
    </source>
</evidence>
<dbReference type="Proteomes" id="UP000652477">
    <property type="component" value="Unassembled WGS sequence"/>
</dbReference>
<feature type="domain" description="Smf/DprA SLOG" evidence="2">
    <location>
        <begin position="81"/>
        <end position="290"/>
    </location>
</feature>
<dbReference type="Pfam" id="PF02481">
    <property type="entry name" value="DNA_processg_A"/>
    <property type="match status" value="1"/>
</dbReference>
<comment type="similarity">
    <text evidence="1">Belongs to the DprA/Smf family.</text>
</comment>
<dbReference type="AlphaFoldDB" id="A0A923LL44"/>
<dbReference type="GO" id="GO:0009294">
    <property type="term" value="P:DNA-mediated transformation"/>
    <property type="evidence" value="ECO:0007669"/>
    <property type="project" value="InterPro"/>
</dbReference>
<organism evidence="4 5">
    <name type="scientific">Mediterraneibacter hominis</name>
    <dbReference type="NCBI Taxonomy" id="2763054"/>
    <lineage>
        <taxon>Bacteria</taxon>
        <taxon>Bacillati</taxon>
        <taxon>Bacillota</taxon>
        <taxon>Clostridia</taxon>
        <taxon>Lachnospirales</taxon>
        <taxon>Lachnospiraceae</taxon>
        <taxon>Mediterraneibacter</taxon>
    </lineage>
</organism>
<gene>
    <name evidence="4" type="primary">dprA</name>
    <name evidence="4" type="ORF">H8S37_15105</name>
</gene>
<keyword evidence="5" id="KW-1185">Reference proteome</keyword>
<evidence type="ECO:0000259" key="2">
    <source>
        <dbReference type="Pfam" id="PF02481"/>
    </source>
</evidence>
<evidence type="ECO:0000256" key="1">
    <source>
        <dbReference type="ARBA" id="ARBA00006525"/>
    </source>
</evidence>
<dbReference type="RefSeq" id="WP_186876903.1">
    <property type="nucleotide sequence ID" value="NZ_JACOPF010000004.1"/>
</dbReference>
<proteinExistence type="inferred from homology"/>
<feature type="domain" description="DprA winged helix" evidence="3">
    <location>
        <begin position="306"/>
        <end position="354"/>
    </location>
</feature>
<protein>
    <submittedName>
        <fullName evidence="4">DNA-protecting protein DprA</fullName>
    </submittedName>
</protein>
<dbReference type="Pfam" id="PF17782">
    <property type="entry name" value="WHD_DprA"/>
    <property type="match status" value="1"/>
</dbReference>
<comment type="caution">
    <text evidence="4">The sequence shown here is derived from an EMBL/GenBank/DDBJ whole genome shotgun (WGS) entry which is preliminary data.</text>
</comment>
<dbReference type="PANTHER" id="PTHR43022:SF1">
    <property type="entry name" value="PROTEIN SMF"/>
    <property type="match status" value="1"/>
</dbReference>
<evidence type="ECO:0000313" key="4">
    <source>
        <dbReference type="EMBL" id="MBC5690244.1"/>
    </source>
</evidence>
<evidence type="ECO:0000259" key="3">
    <source>
        <dbReference type="Pfam" id="PF17782"/>
    </source>
</evidence>
<dbReference type="SUPFAM" id="SSF102405">
    <property type="entry name" value="MCP/YpsA-like"/>
    <property type="match status" value="1"/>
</dbReference>
<dbReference type="InterPro" id="IPR036388">
    <property type="entry name" value="WH-like_DNA-bd_sf"/>
</dbReference>
<accession>A0A923LL44</accession>
<dbReference type="EMBL" id="JACOPF010000004">
    <property type="protein sequence ID" value="MBC5690244.1"/>
    <property type="molecule type" value="Genomic_DNA"/>
</dbReference>
<sequence length="365" mass="41121">MTETKKEYEFWLARIRHLPNQKKYLLHTHMKSAERVYYIEETEMRKLTFLNEKERNTIMQAQKEKDIKIAYEKLEEKGIHFITCFMDAYPSKLKEIADFPYALYVKGSLPDETKKHAAIVGARRCTPYGEKYALEFGKMLAEYGVEIISGLARGIDGMGQRGALLGKGKTFAVLGSGVDVCYPKEHMGLYVDILEQGGGILSEQPPGTPPLSIHFPMRNRIISGMSDTVLVIEARKRSGSLITAYMALEQGRDIYALPGPVNSGLSEGCNQLIRQGAGVLLSPEILLEEIGIQVVAGNKKSDKNKKMLESPENMVYSCVGLYPKSISQLLEETRLESEELLQRLVSLELQGLIREISKNYYIKIK</sequence>
<dbReference type="InterPro" id="IPR041614">
    <property type="entry name" value="DprA_WH"/>
</dbReference>
<dbReference type="InterPro" id="IPR057666">
    <property type="entry name" value="DrpA_SLOG"/>
</dbReference>
<dbReference type="InterPro" id="IPR003488">
    <property type="entry name" value="DprA"/>
</dbReference>
<reference evidence="4" key="1">
    <citation type="submission" date="2020-08" db="EMBL/GenBank/DDBJ databases">
        <title>Genome public.</title>
        <authorList>
            <person name="Liu C."/>
            <person name="Sun Q."/>
        </authorList>
    </citation>
    <scope>NUCLEOTIDE SEQUENCE</scope>
    <source>
        <strain evidence="4">NSJ-55</strain>
    </source>
</reference>
<dbReference type="Gene3D" id="1.10.10.10">
    <property type="entry name" value="Winged helix-like DNA-binding domain superfamily/Winged helix DNA-binding domain"/>
    <property type="match status" value="1"/>
</dbReference>
<dbReference type="Gene3D" id="3.40.50.450">
    <property type="match status" value="1"/>
</dbReference>
<dbReference type="PANTHER" id="PTHR43022">
    <property type="entry name" value="PROTEIN SMF"/>
    <property type="match status" value="1"/>
</dbReference>